<accession>A0A835Y6V6</accession>
<feature type="transmembrane region" description="Helical" evidence="7">
    <location>
        <begin position="342"/>
        <end position="365"/>
    </location>
</feature>
<name>A0A835Y6V6_9CHLO</name>
<feature type="transmembrane region" description="Helical" evidence="7">
    <location>
        <begin position="372"/>
        <end position="390"/>
    </location>
</feature>
<evidence type="ECO:0000256" key="1">
    <source>
        <dbReference type="ARBA" id="ARBA00004141"/>
    </source>
</evidence>
<dbReference type="InterPro" id="IPR036259">
    <property type="entry name" value="MFS_trans_sf"/>
</dbReference>
<keyword evidence="2" id="KW-0813">Transport</keyword>
<comment type="subcellular location">
    <subcellularLocation>
        <location evidence="1">Membrane</location>
        <topology evidence="1">Multi-pass membrane protein</topology>
    </subcellularLocation>
</comment>
<evidence type="ECO:0000256" key="3">
    <source>
        <dbReference type="ARBA" id="ARBA00022692"/>
    </source>
</evidence>
<feature type="transmembrane region" description="Helical" evidence="7">
    <location>
        <begin position="28"/>
        <end position="50"/>
    </location>
</feature>
<dbReference type="Proteomes" id="UP000612055">
    <property type="component" value="Unassembled WGS sequence"/>
</dbReference>
<dbReference type="GO" id="GO:0022857">
    <property type="term" value="F:transmembrane transporter activity"/>
    <property type="evidence" value="ECO:0007669"/>
    <property type="project" value="InterPro"/>
</dbReference>
<feature type="region of interest" description="Disordered" evidence="6">
    <location>
        <begin position="495"/>
        <end position="564"/>
    </location>
</feature>
<evidence type="ECO:0000256" key="6">
    <source>
        <dbReference type="SAM" id="MobiDB-lite"/>
    </source>
</evidence>
<dbReference type="InterPro" id="IPR011701">
    <property type="entry name" value="MFS"/>
</dbReference>
<feature type="compositionally biased region" description="Gly residues" evidence="6">
    <location>
        <begin position="544"/>
        <end position="564"/>
    </location>
</feature>
<dbReference type="Pfam" id="PF07690">
    <property type="entry name" value="MFS_1"/>
    <property type="match status" value="1"/>
</dbReference>
<feature type="transmembrane region" description="Helical" evidence="7">
    <location>
        <begin position="85"/>
        <end position="108"/>
    </location>
</feature>
<keyword evidence="4 7" id="KW-1133">Transmembrane helix</keyword>
<protein>
    <recommendedName>
        <fullName evidence="10">Major facilitator superfamily (MFS) profile domain-containing protein</fullName>
    </recommendedName>
</protein>
<dbReference type="Gene3D" id="1.20.1250.20">
    <property type="entry name" value="MFS general substrate transporter like domains"/>
    <property type="match status" value="1"/>
</dbReference>
<feature type="transmembrane region" description="Helical" evidence="7">
    <location>
        <begin position="145"/>
        <end position="166"/>
    </location>
</feature>
<feature type="transmembrane region" description="Helical" evidence="7">
    <location>
        <begin position="472"/>
        <end position="490"/>
    </location>
</feature>
<gene>
    <name evidence="8" type="ORF">HYH03_004489</name>
</gene>
<keyword evidence="5 7" id="KW-0472">Membrane</keyword>
<evidence type="ECO:0000256" key="4">
    <source>
        <dbReference type="ARBA" id="ARBA00022989"/>
    </source>
</evidence>
<dbReference type="OrthoDB" id="419616at2759"/>
<feature type="transmembrane region" description="Helical" evidence="7">
    <location>
        <begin position="120"/>
        <end position="139"/>
    </location>
</feature>
<feature type="transmembrane region" description="Helical" evidence="7">
    <location>
        <begin position="304"/>
        <end position="322"/>
    </location>
</feature>
<dbReference type="PANTHER" id="PTHR23504">
    <property type="entry name" value="MAJOR FACILITATOR SUPERFAMILY DOMAIN-CONTAINING PROTEIN 10"/>
    <property type="match status" value="1"/>
</dbReference>
<sequence>MSWSSPAPAASSTAGSDGLHNALWRSGVWLLMVFEFIIAFGTTVDSSFLATLTTNGFASAAAGHPVDCAAFPTSHVPDFCGRVGIFWYFPALAVGGLVSALGMVFTSVADLIEPRHRAAAYAYVTSCYSLGGLAGSIAGPHLTTASAVWTASCVSCLNLVFVALAVRESAPRARLAAARCRAAAATAMGGSAPAEAFVAAATAVGPAPGAPCAAPDGAEPTAAAGAGSSEAAALLQEGPLGPPQQACTHTAGEKEAHARLSGGSAVVEATASAKGPGPGPSVGLGARMWVGLVTGRAVICRSPYYRRIALIWVVMCLAREGADGLQSQYTQLTMGFTPSDQAHLIDVISIGSLVVRLGLLPLLVAALGERRLLAWGLGAYALECLGMAAAPAYGKAAALAAVGVGALSSVCWPALVAMQTAGVERGRQGAVFGAMEVRQAVSALASGLGPLGFAYVFSAFTRTESRLPHAPFVVWLLAAVLTAAAMVLTFSMPERAPERGPADAAEDELNRSAGEGLLSGREEAPKREEPTAGLGTCGGDVEARGGGLTQPLLGGGQDGGEAGQ</sequence>
<keyword evidence="3 7" id="KW-0812">Transmembrane</keyword>
<feature type="transmembrane region" description="Helical" evidence="7">
    <location>
        <begin position="396"/>
        <end position="418"/>
    </location>
</feature>
<proteinExistence type="predicted"/>
<comment type="caution">
    <text evidence="8">The sequence shown here is derived from an EMBL/GenBank/DDBJ whole genome shotgun (WGS) entry which is preliminary data.</text>
</comment>
<evidence type="ECO:0000313" key="9">
    <source>
        <dbReference type="Proteomes" id="UP000612055"/>
    </source>
</evidence>
<dbReference type="SUPFAM" id="SSF103473">
    <property type="entry name" value="MFS general substrate transporter"/>
    <property type="match status" value="1"/>
</dbReference>
<organism evidence="8 9">
    <name type="scientific">Edaphochlamys debaryana</name>
    <dbReference type="NCBI Taxonomy" id="47281"/>
    <lineage>
        <taxon>Eukaryota</taxon>
        <taxon>Viridiplantae</taxon>
        <taxon>Chlorophyta</taxon>
        <taxon>core chlorophytes</taxon>
        <taxon>Chlorophyceae</taxon>
        <taxon>CS clade</taxon>
        <taxon>Chlamydomonadales</taxon>
        <taxon>Chlamydomonadales incertae sedis</taxon>
        <taxon>Edaphochlamys</taxon>
    </lineage>
</organism>
<dbReference type="PANTHER" id="PTHR23504:SF117">
    <property type="entry name" value="MAJOR FACILITATOR SUPERFAMILY PROTEIN"/>
    <property type="match status" value="1"/>
</dbReference>
<evidence type="ECO:0000313" key="8">
    <source>
        <dbReference type="EMBL" id="KAG2497325.1"/>
    </source>
</evidence>
<evidence type="ECO:0008006" key="10">
    <source>
        <dbReference type="Google" id="ProtNLM"/>
    </source>
</evidence>
<feature type="transmembrane region" description="Helical" evidence="7">
    <location>
        <begin position="439"/>
        <end position="460"/>
    </location>
</feature>
<evidence type="ECO:0000256" key="2">
    <source>
        <dbReference type="ARBA" id="ARBA00022448"/>
    </source>
</evidence>
<evidence type="ECO:0000256" key="7">
    <source>
        <dbReference type="SAM" id="Phobius"/>
    </source>
</evidence>
<keyword evidence="9" id="KW-1185">Reference proteome</keyword>
<dbReference type="EMBL" id="JAEHOE010000014">
    <property type="protein sequence ID" value="KAG2497325.1"/>
    <property type="molecule type" value="Genomic_DNA"/>
</dbReference>
<feature type="compositionally biased region" description="Basic and acidic residues" evidence="6">
    <location>
        <begin position="520"/>
        <end position="530"/>
    </location>
</feature>
<dbReference type="AlphaFoldDB" id="A0A835Y6V6"/>
<reference evidence="8" key="1">
    <citation type="journal article" date="2020" name="bioRxiv">
        <title>Comparative genomics of Chlamydomonas.</title>
        <authorList>
            <person name="Craig R.J."/>
            <person name="Hasan A.R."/>
            <person name="Ness R.W."/>
            <person name="Keightley P.D."/>
        </authorList>
    </citation>
    <scope>NUCLEOTIDE SEQUENCE</scope>
    <source>
        <strain evidence="8">CCAP 11/70</strain>
    </source>
</reference>
<evidence type="ECO:0000256" key="5">
    <source>
        <dbReference type="ARBA" id="ARBA00023136"/>
    </source>
</evidence>
<dbReference type="GO" id="GO:0016020">
    <property type="term" value="C:membrane"/>
    <property type="evidence" value="ECO:0007669"/>
    <property type="project" value="UniProtKB-SubCell"/>
</dbReference>